<name>A0A495XDB9_9PSEU</name>
<dbReference type="EMBL" id="RBXR01000001">
    <property type="protein sequence ID" value="RKT69528.1"/>
    <property type="molecule type" value="Genomic_DNA"/>
</dbReference>
<evidence type="ECO:0000259" key="2">
    <source>
        <dbReference type="Pfam" id="PF14130"/>
    </source>
</evidence>
<dbReference type="GO" id="GO:0004518">
    <property type="term" value="F:nuclease activity"/>
    <property type="evidence" value="ECO:0007669"/>
    <property type="project" value="InterPro"/>
</dbReference>
<evidence type="ECO:0000313" key="3">
    <source>
        <dbReference type="EMBL" id="RKT69528.1"/>
    </source>
</evidence>
<keyword evidence="4" id="KW-1185">Reference proteome</keyword>
<dbReference type="RefSeq" id="WP_147459266.1">
    <property type="nucleotide sequence ID" value="NZ_JBIUBA010000002.1"/>
</dbReference>
<dbReference type="Proteomes" id="UP000272729">
    <property type="component" value="Unassembled WGS sequence"/>
</dbReference>
<reference evidence="3 4" key="1">
    <citation type="submission" date="2018-10" db="EMBL/GenBank/DDBJ databases">
        <title>Sequencing the genomes of 1000 actinobacteria strains.</title>
        <authorList>
            <person name="Klenk H.-P."/>
        </authorList>
    </citation>
    <scope>NUCLEOTIDE SEQUENCE [LARGE SCALE GENOMIC DNA]</scope>
    <source>
        <strain evidence="3 4">DSM 43911</strain>
    </source>
</reference>
<proteinExistence type="predicted"/>
<comment type="caution">
    <text evidence="3">The sequence shown here is derived from an EMBL/GenBank/DDBJ whole genome shotgun (WGS) entry which is preliminary data.</text>
</comment>
<gene>
    <name evidence="3" type="ORF">DFJ66_2760</name>
</gene>
<dbReference type="InterPro" id="IPR025382">
    <property type="entry name" value="Cap4-like_endonuclease_dom"/>
</dbReference>
<dbReference type="AlphaFoldDB" id="A0A495XDB9"/>
<sequence length="441" mass="48604">MAQANASAEPLPPNKVAPGDDSGAPTSSRFRYQDEIAAAHCLLMARHGRVASVVCEWHADFAVEYVDGEWVLNSVKHHEGQAWSLAKLFEDGGLALLFDTWIKLDRSVKVVLCTNAALSDSASPISAKLIGQLCGDHPGDSFLQVEPTDQICAAGAWAVLKAATKQKLDNVVGVEEVPSTREWLRADGLPQGMVEAIRSFLGVLRIKRFPSRDHIRDHVIRQYVQPLLQDLGRDISVADACYDRLLNVVHQASRDNDGRPLDPFEWLAASGPPSAEDKLDERVRRRTIAPEQVLECLAVAHTSGAPLLPAGRRPPPAPGGRTLTRKLCEAKVGDDDQRQAQQLRDLWHDSWPKMATGFPQDLEVEYALEQDILNFVRSLKLQLVGADHFGTRLMAALNEGLGVHRLKGRLALPLHDHHVVGFAYELSDRCYFTFLDPGEAS</sequence>
<feature type="domain" description="CD-NTase associated protein 4-like DNA endonuclease" evidence="2">
    <location>
        <begin position="21"/>
        <end position="90"/>
    </location>
</feature>
<protein>
    <submittedName>
        <fullName evidence="3">Uncharacterized protein DUF4297</fullName>
    </submittedName>
</protein>
<dbReference type="OrthoDB" id="3341369at2"/>
<feature type="region of interest" description="Disordered" evidence="1">
    <location>
        <begin position="1"/>
        <end position="26"/>
    </location>
</feature>
<evidence type="ECO:0000256" key="1">
    <source>
        <dbReference type="SAM" id="MobiDB-lite"/>
    </source>
</evidence>
<evidence type="ECO:0000313" key="4">
    <source>
        <dbReference type="Proteomes" id="UP000272729"/>
    </source>
</evidence>
<accession>A0A495XDB9</accession>
<dbReference type="Pfam" id="PF14130">
    <property type="entry name" value="Cap4_nuclease"/>
    <property type="match status" value="1"/>
</dbReference>
<organism evidence="3 4">
    <name type="scientific">Saccharothrix variisporea</name>
    <dbReference type="NCBI Taxonomy" id="543527"/>
    <lineage>
        <taxon>Bacteria</taxon>
        <taxon>Bacillati</taxon>
        <taxon>Actinomycetota</taxon>
        <taxon>Actinomycetes</taxon>
        <taxon>Pseudonocardiales</taxon>
        <taxon>Pseudonocardiaceae</taxon>
        <taxon>Saccharothrix</taxon>
    </lineage>
</organism>